<evidence type="ECO:0000256" key="3">
    <source>
        <dbReference type="ARBA" id="ARBA00022801"/>
    </source>
</evidence>
<reference evidence="10 11" key="1">
    <citation type="submission" date="2021-03" db="EMBL/GenBank/DDBJ databases">
        <title>Geobacter metallireducens gen. nov. sp. nov., a microorganism capable of coupling the complete oxidation of organic compounds to the reduction of iron and other metals.</title>
        <authorList>
            <person name="Li Y."/>
        </authorList>
    </citation>
    <scope>NUCLEOTIDE SEQUENCE [LARGE SCALE GENOMIC DNA]</scope>
    <source>
        <strain evidence="10 11">Jerry-YX</strain>
    </source>
</reference>
<evidence type="ECO:0000256" key="8">
    <source>
        <dbReference type="RuleBase" id="RU000673"/>
    </source>
</evidence>
<keyword evidence="4 7" id="KW-0694">RNA-binding</keyword>
<comment type="similarity">
    <text evidence="5 7 9">Belongs to the PTH family.</text>
</comment>
<sequence length="194" mass="20924">MSTKLIIGLGNPGPKYQWTRHNAGFMVLDHLARIMGVAVAKKSFSGLFGDGEWCGERLLLLKPQTFMNLSGRSAAEALRFHKLTLSDLVVIHDDIDIPFGRVKIKEGGGHGGHNGLRSLMQELGGGEFVRVRIGVGRPAHGDAADYVLANFSPAEMAGMPTLVDGVAELLGELLKNGLPRTMSLYNNRDFLSAA</sequence>
<organism evidence="10 11">
    <name type="scientific">Geobacter benzoatilyticus</name>
    <dbReference type="NCBI Taxonomy" id="2815309"/>
    <lineage>
        <taxon>Bacteria</taxon>
        <taxon>Pseudomonadati</taxon>
        <taxon>Thermodesulfobacteriota</taxon>
        <taxon>Desulfuromonadia</taxon>
        <taxon>Geobacterales</taxon>
        <taxon>Geobacteraceae</taxon>
        <taxon>Geobacter</taxon>
    </lineage>
</organism>
<feature type="site" description="Stabilizes the basic form of H active site to accept a proton" evidence="7">
    <location>
        <position position="93"/>
    </location>
</feature>
<dbReference type="HAMAP" id="MF_00083">
    <property type="entry name" value="Pept_tRNA_hydro_bact"/>
    <property type="match status" value="1"/>
</dbReference>
<feature type="binding site" evidence="7">
    <location>
        <position position="66"/>
    </location>
    <ligand>
        <name>tRNA</name>
        <dbReference type="ChEBI" id="CHEBI:17843"/>
    </ligand>
</feature>
<keyword evidence="2 7" id="KW-0820">tRNA-binding</keyword>
<evidence type="ECO:0000256" key="9">
    <source>
        <dbReference type="RuleBase" id="RU004320"/>
    </source>
</evidence>
<feature type="site" description="Discriminates between blocked and unblocked aminoacyl-tRNA" evidence="7">
    <location>
        <position position="11"/>
    </location>
</feature>
<feature type="binding site" evidence="7">
    <location>
        <position position="114"/>
    </location>
    <ligand>
        <name>tRNA</name>
        <dbReference type="ChEBI" id="CHEBI:17843"/>
    </ligand>
</feature>
<comment type="subunit">
    <text evidence="7">Monomer.</text>
</comment>
<comment type="catalytic activity">
    <reaction evidence="7 8">
        <text>an N-acyl-L-alpha-aminoacyl-tRNA + H2O = an N-acyl-L-amino acid + a tRNA + H(+)</text>
        <dbReference type="Rhea" id="RHEA:54448"/>
        <dbReference type="Rhea" id="RHEA-COMP:10123"/>
        <dbReference type="Rhea" id="RHEA-COMP:13883"/>
        <dbReference type="ChEBI" id="CHEBI:15377"/>
        <dbReference type="ChEBI" id="CHEBI:15378"/>
        <dbReference type="ChEBI" id="CHEBI:59874"/>
        <dbReference type="ChEBI" id="CHEBI:78442"/>
        <dbReference type="ChEBI" id="CHEBI:138191"/>
        <dbReference type="EC" id="3.1.1.29"/>
    </reaction>
</comment>
<dbReference type="GO" id="GO:0004045">
    <property type="term" value="F:peptidyl-tRNA hydrolase activity"/>
    <property type="evidence" value="ECO:0007669"/>
    <property type="project" value="UniProtKB-EC"/>
</dbReference>
<dbReference type="PANTHER" id="PTHR17224:SF1">
    <property type="entry name" value="PEPTIDYL-TRNA HYDROLASE"/>
    <property type="match status" value="1"/>
</dbReference>
<comment type="function">
    <text evidence="7">Catalyzes the release of premature peptidyl moieties from peptidyl-tRNA molecules trapped in stalled 50S ribosomal subunits, and thus maintains levels of free tRNAs and 50S ribosomes.</text>
</comment>
<protein>
    <recommendedName>
        <fullName evidence="6 7">Peptidyl-tRNA hydrolase</fullName>
        <shortName evidence="7">Pth</shortName>
        <ecNumber evidence="1 7">3.1.1.29</ecNumber>
    </recommendedName>
</protein>
<dbReference type="EC" id="3.1.1.29" evidence="1 7"/>
<keyword evidence="7" id="KW-0963">Cytoplasm</keyword>
<dbReference type="InterPro" id="IPR036416">
    <property type="entry name" value="Pept_tRNA_hydro_sf"/>
</dbReference>
<proteinExistence type="inferred from homology"/>
<evidence type="ECO:0000313" key="10">
    <source>
        <dbReference type="EMBL" id="QSV46105.1"/>
    </source>
</evidence>
<dbReference type="NCBIfam" id="TIGR00447">
    <property type="entry name" value="pth"/>
    <property type="match status" value="1"/>
</dbReference>
<dbReference type="Pfam" id="PF01195">
    <property type="entry name" value="Pept_tRNA_hydro"/>
    <property type="match status" value="1"/>
</dbReference>
<accession>A0ABX7Q4Y7</accession>
<evidence type="ECO:0000256" key="4">
    <source>
        <dbReference type="ARBA" id="ARBA00022884"/>
    </source>
</evidence>
<evidence type="ECO:0000256" key="5">
    <source>
        <dbReference type="ARBA" id="ARBA00038063"/>
    </source>
</evidence>
<dbReference type="InterPro" id="IPR018171">
    <property type="entry name" value="Pept_tRNA_hydro_CS"/>
</dbReference>
<feature type="binding site" evidence="7">
    <location>
        <position position="16"/>
    </location>
    <ligand>
        <name>tRNA</name>
        <dbReference type="ChEBI" id="CHEBI:17843"/>
    </ligand>
</feature>
<dbReference type="EMBL" id="CP071382">
    <property type="protein sequence ID" value="QSV46105.1"/>
    <property type="molecule type" value="Genomic_DNA"/>
</dbReference>
<feature type="active site" description="Proton acceptor" evidence="7">
    <location>
        <position position="21"/>
    </location>
</feature>
<dbReference type="SUPFAM" id="SSF53178">
    <property type="entry name" value="Peptidyl-tRNA hydrolase-like"/>
    <property type="match status" value="1"/>
</dbReference>
<keyword evidence="11" id="KW-1185">Reference proteome</keyword>
<dbReference type="PANTHER" id="PTHR17224">
    <property type="entry name" value="PEPTIDYL-TRNA HYDROLASE"/>
    <property type="match status" value="1"/>
</dbReference>
<comment type="function">
    <text evidence="7">Hydrolyzes ribosome-free peptidyl-tRNAs (with 1 or more amino acids incorporated), which drop off the ribosome during protein synthesis, or as a result of ribosome stalling.</text>
</comment>
<dbReference type="Gene3D" id="3.40.50.1470">
    <property type="entry name" value="Peptidyl-tRNA hydrolase"/>
    <property type="match status" value="1"/>
</dbReference>
<evidence type="ECO:0000256" key="7">
    <source>
        <dbReference type="HAMAP-Rule" id="MF_00083"/>
    </source>
</evidence>
<dbReference type="PROSITE" id="PS01196">
    <property type="entry name" value="PEPT_TRNA_HYDROL_2"/>
    <property type="match status" value="1"/>
</dbReference>
<dbReference type="InterPro" id="IPR001328">
    <property type="entry name" value="Pept_tRNA_hydro"/>
</dbReference>
<dbReference type="CDD" id="cd00462">
    <property type="entry name" value="PTH"/>
    <property type="match status" value="1"/>
</dbReference>
<evidence type="ECO:0000256" key="2">
    <source>
        <dbReference type="ARBA" id="ARBA00022555"/>
    </source>
</evidence>
<evidence type="ECO:0000313" key="11">
    <source>
        <dbReference type="Proteomes" id="UP000663651"/>
    </source>
</evidence>
<evidence type="ECO:0000256" key="1">
    <source>
        <dbReference type="ARBA" id="ARBA00013260"/>
    </source>
</evidence>
<dbReference type="Proteomes" id="UP000663651">
    <property type="component" value="Chromosome"/>
</dbReference>
<gene>
    <name evidence="7" type="primary">pth</name>
    <name evidence="10" type="ORF">JZM60_02100</name>
</gene>
<keyword evidence="3 7" id="KW-0378">Hydrolase</keyword>
<name>A0ABX7Q4Y7_9BACT</name>
<dbReference type="RefSeq" id="WP_207163893.1">
    <property type="nucleotide sequence ID" value="NZ_CP071382.1"/>
</dbReference>
<dbReference type="PROSITE" id="PS01195">
    <property type="entry name" value="PEPT_TRNA_HYDROL_1"/>
    <property type="match status" value="1"/>
</dbReference>
<evidence type="ECO:0000256" key="6">
    <source>
        <dbReference type="ARBA" id="ARBA00050038"/>
    </source>
</evidence>
<comment type="subcellular location">
    <subcellularLocation>
        <location evidence="7">Cytoplasm</location>
    </subcellularLocation>
</comment>
<feature type="binding site" evidence="7">
    <location>
        <position position="68"/>
    </location>
    <ligand>
        <name>tRNA</name>
        <dbReference type="ChEBI" id="CHEBI:17843"/>
    </ligand>
</feature>